<dbReference type="InterPro" id="IPR050370">
    <property type="entry name" value="HES_HEY"/>
</dbReference>
<dbReference type="InterPro" id="IPR036638">
    <property type="entry name" value="HLH_DNA-bd_sf"/>
</dbReference>
<evidence type="ECO:0000256" key="1">
    <source>
        <dbReference type="ARBA" id="ARBA00004123"/>
    </source>
</evidence>
<name>A0A7R9BDL3_9CRUS</name>
<dbReference type="GO" id="GO:0006355">
    <property type="term" value="P:regulation of DNA-templated transcription"/>
    <property type="evidence" value="ECO:0007669"/>
    <property type="project" value="InterPro"/>
</dbReference>
<keyword evidence="5" id="KW-0539">Nucleus</keyword>
<dbReference type="Pfam" id="PF07527">
    <property type="entry name" value="Hairy_orange"/>
    <property type="match status" value="1"/>
</dbReference>
<dbReference type="InterPro" id="IPR011598">
    <property type="entry name" value="bHLH_dom"/>
</dbReference>
<accession>A0A7R9BDL3</accession>
<feature type="compositionally biased region" description="Acidic residues" evidence="6">
    <location>
        <begin position="321"/>
        <end position="331"/>
    </location>
</feature>
<keyword evidence="2" id="KW-0805">Transcription regulation</keyword>
<sequence>MPIHEFGQTTVQVPCDPSIGRGHFMGMSTTSGPDASTTGSTCVDSSPTHQSVTSTMGFLSDSASATPSRVDGRRSNKPVMEKRRRARINTCLTDLKSLILDAMKKDPSRHSKLEKADILEMTVKHLQNVQRAQLALAVARDPRVLGKFKTGFAECATEASRYMTRIEGCDTGLRTRMSTHLTACVAGLQSLTPLAFTAMAAPSLAAANVNIPTGVLLQQAAANSGHASATAANDRVAVNPAIEIPVLKSSGELPAETFGLISTAVNLSEPAPEASAVAAKLLGNLQNVIASRLPTGEIALVLPHPSSISSKPSATERVDGTPDDDTIDTYDDDEIDKTERMRILDRDVAARKRLEYESASTCRNTTPASLIVTATAGPCDLRTSKASAFTTVIPRRDVIDTHHNNGNNNNDEDEKISGSGQVSGPEDLSLKPKRPDTSQVSSVDASASSSLGPNKRKFVSEPVLTAMKDVDHAKATMWKKGRRSDGDVPDSMWRPW</sequence>
<dbReference type="SUPFAM" id="SSF158457">
    <property type="entry name" value="Orange domain-like"/>
    <property type="match status" value="1"/>
</dbReference>
<dbReference type="PROSITE" id="PS50888">
    <property type="entry name" value="BHLH"/>
    <property type="match status" value="1"/>
</dbReference>
<evidence type="ECO:0000256" key="5">
    <source>
        <dbReference type="ARBA" id="ARBA00023242"/>
    </source>
</evidence>
<dbReference type="SMART" id="SM00511">
    <property type="entry name" value="ORANGE"/>
    <property type="match status" value="1"/>
</dbReference>
<evidence type="ECO:0000259" key="8">
    <source>
        <dbReference type="PROSITE" id="PS51054"/>
    </source>
</evidence>
<dbReference type="Pfam" id="PF00010">
    <property type="entry name" value="HLH"/>
    <property type="match status" value="1"/>
</dbReference>
<keyword evidence="3" id="KW-0238">DNA-binding</keyword>
<dbReference type="GO" id="GO:1990837">
    <property type="term" value="F:sequence-specific double-stranded DNA binding"/>
    <property type="evidence" value="ECO:0007669"/>
    <property type="project" value="UniProtKB-ARBA"/>
</dbReference>
<dbReference type="Gene3D" id="6.10.250.980">
    <property type="match status" value="1"/>
</dbReference>
<feature type="domain" description="Orange" evidence="8">
    <location>
        <begin position="148"/>
        <end position="181"/>
    </location>
</feature>
<dbReference type="EMBL" id="OA882145">
    <property type="protein sequence ID" value="CAD7273235.1"/>
    <property type="molecule type" value="Genomic_DNA"/>
</dbReference>
<dbReference type="Gene3D" id="4.10.280.10">
    <property type="entry name" value="Helix-loop-helix DNA-binding domain"/>
    <property type="match status" value="1"/>
</dbReference>
<evidence type="ECO:0008006" key="11">
    <source>
        <dbReference type="Google" id="ProtNLM"/>
    </source>
</evidence>
<dbReference type="EMBL" id="CAJPEX010000108">
    <property type="protein sequence ID" value="CAG0913387.1"/>
    <property type="molecule type" value="Genomic_DNA"/>
</dbReference>
<feature type="region of interest" description="Disordered" evidence="6">
    <location>
        <begin position="477"/>
        <end position="496"/>
    </location>
</feature>
<evidence type="ECO:0000256" key="6">
    <source>
        <dbReference type="SAM" id="MobiDB-lite"/>
    </source>
</evidence>
<dbReference type="PROSITE" id="PS51054">
    <property type="entry name" value="ORANGE"/>
    <property type="match status" value="1"/>
</dbReference>
<feature type="compositionally biased region" description="Polar residues" evidence="6">
    <location>
        <begin position="27"/>
        <end position="67"/>
    </location>
</feature>
<organism evidence="9">
    <name type="scientific">Notodromas monacha</name>
    <dbReference type="NCBI Taxonomy" id="399045"/>
    <lineage>
        <taxon>Eukaryota</taxon>
        <taxon>Metazoa</taxon>
        <taxon>Ecdysozoa</taxon>
        <taxon>Arthropoda</taxon>
        <taxon>Crustacea</taxon>
        <taxon>Oligostraca</taxon>
        <taxon>Ostracoda</taxon>
        <taxon>Podocopa</taxon>
        <taxon>Podocopida</taxon>
        <taxon>Cypridocopina</taxon>
        <taxon>Cypridoidea</taxon>
        <taxon>Cyprididae</taxon>
        <taxon>Notodromas</taxon>
    </lineage>
</organism>
<dbReference type="AlphaFoldDB" id="A0A7R9BDL3"/>
<evidence type="ECO:0000259" key="7">
    <source>
        <dbReference type="PROSITE" id="PS50888"/>
    </source>
</evidence>
<reference evidence="9" key="1">
    <citation type="submission" date="2020-11" db="EMBL/GenBank/DDBJ databases">
        <authorList>
            <person name="Tran Van P."/>
        </authorList>
    </citation>
    <scope>NUCLEOTIDE SEQUENCE</scope>
</reference>
<dbReference type="SMART" id="SM00353">
    <property type="entry name" value="HLH"/>
    <property type="match status" value="1"/>
</dbReference>
<dbReference type="GO" id="GO:0046983">
    <property type="term" value="F:protein dimerization activity"/>
    <property type="evidence" value="ECO:0007669"/>
    <property type="project" value="InterPro"/>
</dbReference>
<evidence type="ECO:0000256" key="3">
    <source>
        <dbReference type="ARBA" id="ARBA00023125"/>
    </source>
</evidence>
<dbReference type="FunFam" id="4.10.280.10:FF:000009">
    <property type="entry name" value="Transcription factor HES-1"/>
    <property type="match status" value="1"/>
</dbReference>
<dbReference type="OrthoDB" id="6085656at2759"/>
<feature type="compositionally biased region" description="Low complexity" evidence="6">
    <location>
        <begin position="438"/>
        <end position="450"/>
    </location>
</feature>
<gene>
    <name evidence="9" type="ORF">NMOB1V02_LOCUS1134</name>
</gene>
<dbReference type="InterPro" id="IPR003650">
    <property type="entry name" value="Orange_dom"/>
</dbReference>
<dbReference type="Proteomes" id="UP000678499">
    <property type="component" value="Unassembled WGS sequence"/>
</dbReference>
<feature type="region of interest" description="Disordered" evidence="6">
    <location>
        <begin position="399"/>
        <end position="463"/>
    </location>
</feature>
<evidence type="ECO:0000256" key="2">
    <source>
        <dbReference type="ARBA" id="ARBA00023015"/>
    </source>
</evidence>
<comment type="subcellular location">
    <subcellularLocation>
        <location evidence="1">Nucleus</location>
    </subcellularLocation>
</comment>
<feature type="region of interest" description="Disordered" evidence="6">
    <location>
        <begin position="1"/>
        <end position="81"/>
    </location>
</feature>
<dbReference type="GO" id="GO:0005634">
    <property type="term" value="C:nucleus"/>
    <property type="evidence" value="ECO:0007669"/>
    <property type="project" value="UniProtKB-SubCell"/>
</dbReference>
<evidence type="ECO:0000313" key="10">
    <source>
        <dbReference type="Proteomes" id="UP000678499"/>
    </source>
</evidence>
<feature type="region of interest" description="Disordered" evidence="6">
    <location>
        <begin position="309"/>
        <end position="331"/>
    </location>
</feature>
<evidence type="ECO:0000256" key="4">
    <source>
        <dbReference type="ARBA" id="ARBA00023163"/>
    </source>
</evidence>
<protein>
    <recommendedName>
        <fullName evidence="11">Protein deadpan</fullName>
    </recommendedName>
</protein>
<keyword evidence="10" id="KW-1185">Reference proteome</keyword>
<keyword evidence="4" id="KW-0804">Transcription</keyword>
<dbReference type="PANTHER" id="PTHR10985">
    <property type="entry name" value="BASIC HELIX-LOOP-HELIX TRANSCRIPTION FACTOR, HES-RELATED"/>
    <property type="match status" value="1"/>
</dbReference>
<proteinExistence type="predicted"/>
<dbReference type="CDD" id="cd18913">
    <property type="entry name" value="bHLH-O_hairy_like"/>
    <property type="match status" value="1"/>
</dbReference>
<feature type="domain" description="BHLH" evidence="7">
    <location>
        <begin position="72"/>
        <end position="129"/>
    </location>
</feature>
<dbReference type="SUPFAM" id="SSF47459">
    <property type="entry name" value="HLH, helix-loop-helix DNA-binding domain"/>
    <property type="match status" value="1"/>
</dbReference>
<evidence type="ECO:0000313" key="9">
    <source>
        <dbReference type="EMBL" id="CAD7273235.1"/>
    </source>
</evidence>